<evidence type="ECO:0000313" key="1">
    <source>
        <dbReference type="EMBL" id="KKM15699.1"/>
    </source>
</evidence>
<proteinExistence type="predicted"/>
<dbReference type="AlphaFoldDB" id="A0A0F9I7N2"/>
<comment type="caution">
    <text evidence="1">The sequence shown here is derived from an EMBL/GenBank/DDBJ whole genome shotgun (WGS) entry which is preliminary data.</text>
</comment>
<sequence>MADSYVHDNANKGTKKEIFRDLLKYDPNEEYDVSTETLSFLRKYQKQFEYILNIGPDYYISEIGSIEDLCSKLSKKNLIILNSN</sequence>
<dbReference type="EMBL" id="LAZR01014842">
    <property type="protein sequence ID" value="KKM15699.1"/>
    <property type="molecule type" value="Genomic_DNA"/>
</dbReference>
<organism evidence="1">
    <name type="scientific">marine sediment metagenome</name>
    <dbReference type="NCBI Taxonomy" id="412755"/>
    <lineage>
        <taxon>unclassified sequences</taxon>
        <taxon>metagenomes</taxon>
        <taxon>ecological metagenomes</taxon>
    </lineage>
</organism>
<accession>A0A0F9I7N2</accession>
<gene>
    <name evidence="1" type="ORF">LCGC14_1693370</name>
</gene>
<reference evidence="1" key="1">
    <citation type="journal article" date="2015" name="Nature">
        <title>Complex archaea that bridge the gap between prokaryotes and eukaryotes.</title>
        <authorList>
            <person name="Spang A."/>
            <person name="Saw J.H."/>
            <person name="Jorgensen S.L."/>
            <person name="Zaremba-Niedzwiedzka K."/>
            <person name="Martijn J."/>
            <person name="Lind A.E."/>
            <person name="van Eijk R."/>
            <person name="Schleper C."/>
            <person name="Guy L."/>
            <person name="Ettema T.J."/>
        </authorList>
    </citation>
    <scope>NUCLEOTIDE SEQUENCE</scope>
</reference>
<name>A0A0F9I7N2_9ZZZZ</name>
<protein>
    <submittedName>
        <fullName evidence="1">Uncharacterized protein</fullName>
    </submittedName>
</protein>